<dbReference type="PROSITE" id="PS51829">
    <property type="entry name" value="P_HOMO_B"/>
    <property type="match status" value="1"/>
</dbReference>
<dbReference type="InterPro" id="IPR008979">
    <property type="entry name" value="Galactose-bd-like_sf"/>
</dbReference>
<organism evidence="15 16">
    <name type="scientific">Rhizoclosmatium globosum</name>
    <dbReference type="NCBI Taxonomy" id="329046"/>
    <lineage>
        <taxon>Eukaryota</taxon>
        <taxon>Fungi</taxon>
        <taxon>Fungi incertae sedis</taxon>
        <taxon>Chytridiomycota</taxon>
        <taxon>Chytridiomycota incertae sedis</taxon>
        <taxon>Chytridiomycetes</taxon>
        <taxon>Chytridiales</taxon>
        <taxon>Chytriomycetaceae</taxon>
        <taxon>Rhizoclosmatium</taxon>
    </lineage>
</organism>
<protein>
    <recommendedName>
        <fullName evidence="14">P/Homo B domain-containing protein</fullName>
    </recommendedName>
</protein>
<evidence type="ECO:0000256" key="1">
    <source>
        <dbReference type="ARBA" id="ARBA00005325"/>
    </source>
</evidence>
<reference evidence="15 16" key="1">
    <citation type="submission" date="2016-07" db="EMBL/GenBank/DDBJ databases">
        <title>Pervasive Adenine N6-methylation of Active Genes in Fungi.</title>
        <authorList>
            <consortium name="DOE Joint Genome Institute"/>
            <person name="Mondo S.J."/>
            <person name="Dannebaum R.O."/>
            <person name="Kuo R.C."/>
            <person name="Labutti K."/>
            <person name="Haridas S."/>
            <person name="Kuo A."/>
            <person name="Salamov A."/>
            <person name="Ahrendt S.R."/>
            <person name="Lipzen A."/>
            <person name="Sullivan W."/>
            <person name="Andreopoulos W.B."/>
            <person name="Clum A."/>
            <person name="Lindquist E."/>
            <person name="Daum C."/>
            <person name="Ramamoorthy G.K."/>
            <person name="Gryganskyi A."/>
            <person name="Culley D."/>
            <person name="Magnuson J.K."/>
            <person name="James T.Y."/>
            <person name="O'Malley M.A."/>
            <person name="Stajich J.E."/>
            <person name="Spatafora J.W."/>
            <person name="Visel A."/>
            <person name="Grigoriev I.V."/>
        </authorList>
    </citation>
    <scope>NUCLEOTIDE SEQUENCE [LARGE SCALE GENOMIC DNA]</scope>
    <source>
        <strain evidence="15 16">JEL800</strain>
    </source>
</reference>
<feature type="active site" description="Charge relay system" evidence="11 12">
    <location>
        <position position="254"/>
    </location>
</feature>
<feature type="active site" description="Charge relay system" evidence="11 12">
    <location>
        <position position="466"/>
    </location>
</feature>
<dbReference type="InterPro" id="IPR000209">
    <property type="entry name" value="Peptidase_S8/S53_dom"/>
</dbReference>
<keyword evidence="7" id="KW-0106">Calcium</keyword>
<dbReference type="InterPro" id="IPR015500">
    <property type="entry name" value="Peptidase_S8_subtilisin-rel"/>
</dbReference>
<dbReference type="InterPro" id="IPR023827">
    <property type="entry name" value="Peptidase_S8_Asp-AS"/>
</dbReference>
<keyword evidence="2 12" id="KW-0645">Protease</keyword>
<keyword evidence="5 12" id="KW-0378">Hydrolase</keyword>
<dbReference type="InterPro" id="IPR022398">
    <property type="entry name" value="Peptidase_S8_His-AS"/>
</dbReference>
<keyword evidence="3" id="KW-0165">Cleavage on pair of basic residues</keyword>
<keyword evidence="4 13" id="KW-0732">Signal</keyword>
<dbReference type="Gene3D" id="2.60.120.260">
    <property type="entry name" value="Galactose-binding domain-like"/>
    <property type="match status" value="1"/>
</dbReference>
<feature type="domain" description="P/Homo B" evidence="14">
    <location>
        <begin position="544"/>
        <end position="691"/>
    </location>
</feature>
<comment type="caution">
    <text evidence="15">The sequence shown here is derived from an EMBL/GenBank/DDBJ whole genome shotgun (WGS) entry which is preliminary data.</text>
</comment>
<feature type="signal peptide" evidence="13">
    <location>
        <begin position="1"/>
        <end position="23"/>
    </location>
</feature>
<dbReference type="Pfam" id="PF00082">
    <property type="entry name" value="Peptidase_S8"/>
    <property type="match status" value="1"/>
</dbReference>
<dbReference type="SUPFAM" id="SSF49785">
    <property type="entry name" value="Galactose-binding domain-like"/>
    <property type="match status" value="1"/>
</dbReference>
<keyword evidence="9" id="KW-1015">Disulfide bond</keyword>
<evidence type="ECO:0000256" key="7">
    <source>
        <dbReference type="ARBA" id="ARBA00022837"/>
    </source>
</evidence>
<dbReference type="PROSITE" id="PS00136">
    <property type="entry name" value="SUBTILASE_ASP"/>
    <property type="match status" value="1"/>
</dbReference>
<dbReference type="InterPro" id="IPR034182">
    <property type="entry name" value="Kexin/furin"/>
</dbReference>
<dbReference type="Proteomes" id="UP000193642">
    <property type="component" value="Unassembled WGS sequence"/>
</dbReference>
<evidence type="ECO:0000256" key="8">
    <source>
        <dbReference type="ARBA" id="ARBA00023145"/>
    </source>
</evidence>
<dbReference type="SUPFAM" id="SSF52743">
    <property type="entry name" value="Subtilisin-like"/>
    <property type="match status" value="1"/>
</dbReference>
<dbReference type="EMBL" id="MCGO01000041">
    <property type="protein sequence ID" value="ORY39097.1"/>
    <property type="molecule type" value="Genomic_DNA"/>
</dbReference>
<gene>
    <name evidence="15" type="ORF">BCR33DRAFT_682101</name>
</gene>
<dbReference type="InterPro" id="IPR002884">
    <property type="entry name" value="P_dom"/>
</dbReference>
<keyword evidence="6 12" id="KW-0720">Serine protease</keyword>
<dbReference type="PRINTS" id="PR00723">
    <property type="entry name" value="SUBTILISIN"/>
</dbReference>
<dbReference type="STRING" id="329046.A0A1Y2BWS4"/>
<feature type="active site" description="Charge relay system" evidence="11 12">
    <location>
        <position position="293"/>
    </location>
</feature>
<evidence type="ECO:0000256" key="3">
    <source>
        <dbReference type="ARBA" id="ARBA00022685"/>
    </source>
</evidence>
<evidence type="ECO:0000256" key="4">
    <source>
        <dbReference type="ARBA" id="ARBA00022729"/>
    </source>
</evidence>
<evidence type="ECO:0000256" key="11">
    <source>
        <dbReference type="PIRSR" id="PIRSR615500-1"/>
    </source>
</evidence>
<proteinExistence type="inferred from homology"/>
<dbReference type="GO" id="GO:0016485">
    <property type="term" value="P:protein processing"/>
    <property type="evidence" value="ECO:0007669"/>
    <property type="project" value="TreeGrafter"/>
</dbReference>
<comment type="similarity">
    <text evidence="1">Belongs to the peptidase S8 family. Furin subfamily.</text>
</comment>
<keyword evidence="16" id="KW-1185">Reference proteome</keyword>
<dbReference type="OrthoDB" id="300641at2759"/>
<evidence type="ECO:0000256" key="13">
    <source>
        <dbReference type="SAM" id="SignalP"/>
    </source>
</evidence>
<feature type="chain" id="PRO_5012417863" description="P/Homo B domain-containing protein" evidence="13">
    <location>
        <begin position="24"/>
        <end position="708"/>
    </location>
</feature>
<evidence type="ECO:0000313" key="15">
    <source>
        <dbReference type="EMBL" id="ORY39097.1"/>
    </source>
</evidence>
<dbReference type="InterPro" id="IPR023828">
    <property type="entry name" value="Peptidase_S8_Ser-AS"/>
</dbReference>
<sequence length="708" mass="77293">MHPTRCIYYTLLLLVFSSSPVSSLPYPRTLRKQWVLELVRTQPTTEDQASLLAQAQAFADADPKSITFLGQVGDIPGTFLYESTHLHSSIQPSTSRISSRKLRIQQNDRKEELIEQRNESQDGSSLLTDAQEFERKAALFFEGTGVQIHVEEQIIKRRQRRKQVGIDVEDSSVHDPVLPRRKSRVAHLDGSTLPDTVLSSVPKNPMGWNDPFFHKQWNLYNDGSNGRIAGNDINVVPVWKQNITGSGVTITLLDDGIELEHPDFNTNTFSLSTSYDFSTKSPSPLPRTPEDIHGTRCAGQIASAPNNSLCGVGVAYGARLAGERVLTGATTDAVEAQALNWMNQENDIYSSSWGPDDDGESVDGPGRWSSAALERGVQVGRGGKGSVFVFASGNGGGEAQDNCNFDGYANSIYTIAVGAINHRGVMPSYGEFCAAHLGVTFSGGAGVGIWTTDVGGGCTGVHSGTSAAAPVTAGIIALMLEARPELGWRDLQDIIVRNGDVTDENDSSWSINGAGLKVSHKYGFGKLNADKLVQAAKSRSLLLPTPQLEFRKKAIVGLKFPTISVGSEQNEPTFKSVISVTPSNLKNSRISSLEHVQVKIHLLHPARRFLTIVLTSPAGTKSFLATPRPFDVSTDGFDPWTFMSVHYWGEKPFGDWTLEIFTSVQAPQNLLISDEDQFYDWTLILRGTCNEAHILSLGIKRVCQNEPY</sequence>
<accession>A0A1Y2BWS4</accession>
<dbReference type="PROSITE" id="PS00137">
    <property type="entry name" value="SUBTILASE_HIS"/>
    <property type="match status" value="1"/>
</dbReference>
<dbReference type="CDD" id="cd04059">
    <property type="entry name" value="Peptidases_S8_Protein_convertases_Kexins_Furin-like"/>
    <property type="match status" value="1"/>
</dbReference>
<keyword evidence="8" id="KW-0865">Zymogen</keyword>
<dbReference type="AlphaFoldDB" id="A0A1Y2BWS4"/>
<dbReference type="Pfam" id="PF01483">
    <property type="entry name" value="P_proprotein"/>
    <property type="match status" value="1"/>
</dbReference>
<evidence type="ECO:0000256" key="12">
    <source>
        <dbReference type="PROSITE-ProRule" id="PRU01240"/>
    </source>
</evidence>
<evidence type="ECO:0000256" key="5">
    <source>
        <dbReference type="ARBA" id="ARBA00022801"/>
    </source>
</evidence>
<evidence type="ECO:0000256" key="2">
    <source>
        <dbReference type="ARBA" id="ARBA00022670"/>
    </source>
</evidence>
<dbReference type="PROSITE" id="PS00138">
    <property type="entry name" value="SUBTILASE_SER"/>
    <property type="match status" value="1"/>
</dbReference>
<dbReference type="InterPro" id="IPR036852">
    <property type="entry name" value="Peptidase_S8/S53_dom_sf"/>
</dbReference>
<dbReference type="PROSITE" id="PS51892">
    <property type="entry name" value="SUBTILASE"/>
    <property type="match status" value="1"/>
</dbReference>
<dbReference type="PANTHER" id="PTHR42884:SF14">
    <property type="entry name" value="NEUROENDOCRINE CONVERTASE 1"/>
    <property type="match status" value="1"/>
</dbReference>
<keyword evidence="10" id="KW-0325">Glycoprotein</keyword>
<dbReference type="FunFam" id="3.40.50.200:FF:000021">
    <property type="entry name" value="Proprotein convertase subtilisin/kexin type 5a"/>
    <property type="match status" value="1"/>
</dbReference>
<evidence type="ECO:0000259" key="14">
    <source>
        <dbReference type="PROSITE" id="PS51829"/>
    </source>
</evidence>
<dbReference type="GO" id="GO:0000139">
    <property type="term" value="C:Golgi membrane"/>
    <property type="evidence" value="ECO:0007669"/>
    <property type="project" value="TreeGrafter"/>
</dbReference>
<dbReference type="Gene3D" id="3.40.50.200">
    <property type="entry name" value="Peptidase S8/S53 domain"/>
    <property type="match status" value="1"/>
</dbReference>
<dbReference type="GO" id="GO:0005802">
    <property type="term" value="C:trans-Golgi network"/>
    <property type="evidence" value="ECO:0007669"/>
    <property type="project" value="TreeGrafter"/>
</dbReference>
<evidence type="ECO:0000256" key="9">
    <source>
        <dbReference type="ARBA" id="ARBA00023157"/>
    </source>
</evidence>
<dbReference type="GO" id="GO:0004252">
    <property type="term" value="F:serine-type endopeptidase activity"/>
    <property type="evidence" value="ECO:0007669"/>
    <property type="project" value="UniProtKB-UniRule"/>
</dbReference>
<evidence type="ECO:0000256" key="10">
    <source>
        <dbReference type="ARBA" id="ARBA00023180"/>
    </source>
</evidence>
<evidence type="ECO:0000256" key="6">
    <source>
        <dbReference type="ARBA" id="ARBA00022825"/>
    </source>
</evidence>
<dbReference type="PANTHER" id="PTHR42884">
    <property type="entry name" value="PROPROTEIN CONVERTASE SUBTILISIN/KEXIN-RELATED"/>
    <property type="match status" value="1"/>
</dbReference>
<evidence type="ECO:0000313" key="16">
    <source>
        <dbReference type="Proteomes" id="UP000193642"/>
    </source>
</evidence>
<name>A0A1Y2BWS4_9FUNG</name>